<dbReference type="PANTHER" id="PTHR12968:SF2">
    <property type="entry name" value="B9 DOMAIN-CONTAINING PROTEIN 2"/>
    <property type="match status" value="1"/>
</dbReference>
<accession>A0AAD3H9K6</accession>
<dbReference type="GO" id="GO:0060271">
    <property type="term" value="P:cilium assembly"/>
    <property type="evidence" value="ECO:0007669"/>
    <property type="project" value="TreeGrafter"/>
</dbReference>
<dbReference type="InterPro" id="IPR010796">
    <property type="entry name" value="C2_B9-type_dom"/>
</dbReference>
<evidence type="ECO:0000313" key="8">
    <source>
        <dbReference type="EMBL" id="GFH55008.1"/>
    </source>
</evidence>
<evidence type="ECO:0000313" key="9">
    <source>
        <dbReference type="Proteomes" id="UP001054902"/>
    </source>
</evidence>
<dbReference type="PROSITE" id="PS51381">
    <property type="entry name" value="C2_B9"/>
    <property type="match status" value="1"/>
</dbReference>
<comment type="caution">
    <text evidence="8">The sequence shown here is derived from an EMBL/GenBank/DDBJ whole genome shotgun (WGS) entry which is preliminary data.</text>
</comment>
<reference evidence="8 9" key="1">
    <citation type="journal article" date="2021" name="Sci. Rep.">
        <title>The genome of the diatom Chaetoceros tenuissimus carries an ancient integrated fragment of an extant virus.</title>
        <authorList>
            <person name="Hongo Y."/>
            <person name="Kimura K."/>
            <person name="Takaki Y."/>
            <person name="Yoshida Y."/>
            <person name="Baba S."/>
            <person name="Kobayashi G."/>
            <person name="Nagasaki K."/>
            <person name="Hano T."/>
            <person name="Tomaru Y."/>
        </authorList>
    </citation>
    <scope>NUCLEOTIDE SEQUENCE [LARGE SCALE GENOMIC DNA]</scope>
    <source>
        <strain evidence="8 9">NIES-3715</strain>
    </source>
</reference>
<evidence type="ECO:0000256" key="4">
    <source>
        <dbReference type="ARBA" id="ARBA00023212"/>
    </source>
</evidence>
<keyword evidence="3" id="KW-0970">Cilium biogenesis/degradation</keyword>
<dbReference type="Proteomes" id="UP001054902">
    <property type="component" value="Unassembled WGS sequence"/>
</dbReference>
<dbReference type="EMBL" id="BLLK01000047">
    <property type="protein sequence ID" value="GFH55008.1"/>
    <property type="molecule type" value="Genomic_DNA"/>
</dbReference>
<evidence type="ECO:0000256" key="2">
    <source>
        <dbReference type="ARBA" id="ARBA00022490"/>
    </source>
</evidence>
<gene>
    <name evidence="8" type="ORF">CTEN210_11484</name>
</gene>
<dbReference type="Pfam" id="PF07162">
    <property type="entry name" value="B9-C2"/>
    <property type="match status" value="1"/>
</dbReference>
<sequence length="295" mass="34037">MPQISSDGEEEKAEDWMQSNRLNRPRLNPSRLPPSLLESNEESRLQQSYQGSRQDVVQMKSPLELQQEKISNRRSVSFEEEKLETKLSSRRPLMEDTDAALSLSYSKRNTMRNVAEGIPEIHFMGEIRKGREFEKSNCSITCKWSIDWGQTWSLLAGEKEGQSQFAFPSTSGDCIWNHPIDVHFTTANMKGWPRILLQIWNLDAYGRTNLLGYAFTHLPSSHGMHVIKLSCWRPKGTLGEEIMNHFLGTSIHLNRDSLIFDEASENRKRLITIPTGQVELHLHTIVRYFDIHKVN</sequence>
<dbReference type="PANTHER" id="PTHR12968">
    <property type="entry name" value="B9 DOMAIN-CONTAINING"/>
    <property type="match status" value="1"/>
</dbReference>
<keyword evidence="2" id="KW-0963">Cytoplasm</keyword>
<evidence type="ECO:0000256" key="7">
    <source>
        <dbReference type="SAM" id="MobiDB-lite"/>
    </source>
</evidence>
<evidence type="ECO:0000256" key="6">
    <source>
        <dbReference type="ARBA" id="ARBA00039272"/>
    </source>
</evidence>
<dbReference type="AlphaFoldDB" id="A0AAD3H9K6"/>
<proteinExistence type="predicted"/>
<dbReference type="GO" id="GO:0036038">
    <property type="term" value="C:MKS complex"/>
    <property type="evidence" value="ECO:0007669"/>
    <property type="project" value="TreeGrafter"/>
</dbReference>
<feature type="region of interest" description="Disordered" evidence="7">
    <location>
        <begin position="1"/>
        <end position="56"/>
    </location>
</feature>
<keyword evidence="4" id="KW-0206">Cytoskeleton</keyword>
<name>A0AAD3H9K6_9STRA</name>
<keyword evidence="9" id="KW-1185">Reference proteome</keyword>
<comment type="subcellular location">
    <subcellularLocation>
        <location evidence="1">Cytoplasm</location>
        <location evidence="1">Cytoskeleton</location>
        <location evidence="1">Cilium basal body</location>
    </subcellularLocation>
</comment>
<protein>
    <recommendedName>
        <fullName evidence="6">B9 domain-containing protein 2</fullName>
    </recommendedName>
</protein>
<feature type="compositionally biased region" description="Low complexity" evidence="7">
    <location>
        <begin position="18"/>
        <end position="38"/>
    </location>
</feature>
<organism evidence="8 9">
    <name type="scientific">Chaetoceros tenuissimus</name>
    <dbReference type="NCBI Taxonomy" id="426638"/>
    <lineage>
        <taxon>Eukaryota</taxon>
        <taxon>Sar</taxon>
        <taxon>Stramenopiles</taxon>
        <taxon>Ochrophyta</taxon>
        <taxon>Bacillariophyta</taxon>
        <taxon>Coscinodiscophyceae</taxon>
        <taxon>Chaetocerotophycidae</taxon>
        <taxon>Chaetocerotales</taxon>
        <taxon>Chaetocerotaceae</taxon>
        <taxon>Chaetoceros</taxon>
    </lineage>
</organism>
<evidence type="ECO:0000256" key="1">
    <source>
        <dbReference type="ARBA" id="ARBA00004120"/>
    </source>
</evidence>
<evidence type="ECO:0000256" key="3">
    <source>
        <dbReference type="ARBA" id="ARBA00022794"/>
    </source>
</evidence>
<evidence type="ECO:0000256" key="5">
    <source>
        <dbReference type="ARBA" id="ARBA00023273"/>
    </source>
</evidence>
<keyword evidence="5" id="KW-0966">Cell projection</keyword>